<dbReference type="EMBL" id="JBHSXS010000019">
    <property type="protein sequence ID" value="MFC6883429.1"/>
    <property type="molecule type" value="Genomic_DNA"/>
</dbReference>
<reference evidence="2" key="1">
    <citation type="journal article" date="2019" name="Int. J. Syst. Evol. Microbiol.">
        <title>The Global Catalogue of Microorganisms (GCM) 10K type strain sequencing project: providing services to taxonomists for standard genome sequencing and annotation.</title>
        <authorList>
            <consortium name="The Broad Institute Genomics Platform"/>
            <consortium name="The Broad Institute Genome Sequencing Center for Infectious Disease"/>
            <person name="Wu L."/>
            <person name="Ma J."/>
        </authorList>
    </citation>
    <scope>NUCLEOTIDE SEQUENCE [LARGE SCALE GENOMIC DNA]</scope>
    <source>
        <strain evidence="2">JCM 3369</strain>
    </source>
</reference>
<evidence type="ECO:0000313" key="2">
    <source>
        <dbReference type="Proteomes" id="UP001596380"/>
    </source>
</evidence>
<proteinExistence type="predicted"/>
<organism evidence="1 2">
    <name type="scientific">Actinomadura yumaensis</name>
    <dbReference type="NCBI Taxonomy" id="111807"/>
    <lineage>
        <taxon>Bacteria</taxon>
        <taxon>Bacillati</taxon>
        <taxon>Actinomycetota</taxon>
        <taxon>Actinomycetes</taxon>
        <taxon>Streptosporangiales</taxon>
        <taxon>Thermomonosporaceae</taxon>
        <taxon>Actinomadura</taxon>
    </lineage>
</organism>
<comment type="caution">
    <text evidence="1">The sequence shown here is derived from an EMBL/GenBank/DDBJ whole genome shotgun (WGS) entry which is preliminary data.</text>
</comment>
<gene>
    <name evidence="1" type="ORF">ACFQKB_26970</name>
</gene>
<keyword evidence="2" id="KW-1185">Reference proteome</keyword>
<evidence type="ECO:0008006" key="3">
    <source>
        <dbReference type="Google" id="ProtNLM"/>
    </source>
</evidence>
<dbReference type="RefSeq" id="WP_378050278.1">
    <property type="nucleotide sequence ID" value="NZ_JBHSXE010000002.1"/>
</dbReference>
<sequence>MKVFGIEHPDLLRFLEDNMRDSARPAGLWLTPDQLDIVSAALGIAAEDCASERPDGCGCPAYGDLDRALNTGLVTLPPAPQSEEQCEELALARARALLGVYRALPDAARDDAELATVVTDMVSDLLHLAQRAGTHPAEAAARAVRNAFEERPANPWGSVNVADYHSVKVASVDGRPVPRRRTARLAVTAMRHFEISTPVGRTVLADGTGDDIGDYDYLEALDGDVFDAADQVWRAATGDDL</sequence>
<accession>A0ABW2CNQ8</accession>
<evidence type="ECO:0000313" key="1">
    <source>
        <dbReference type="EMBL" id="MFC6883429.1"/>
    </source>
</evidence>
<name>A0ABW2CNQ8_9ACTN</name>
<protein>
    <recommendedName>
        <fullName evidence="3">DUF222 domain-containing protein</fullName>
    </recommendedName>
</protein>
<dbReference type="Proteomes" id="UP001596380">
    <property type="component" value="Unassembled WGS sequence"/>
</dbReference>